<comment type="caution">
    <text evidence="2">The sequence shown here is derived from an EMBL/GenBank/DDBJ whole genome shotgun (WGS) entry which is preliminary data.</text>
</comment>
<evidence type="ECO:0000313" key="3">
    <source>
        <dbReference type="Proteomes" id="UP001203423"/>
    </source>
</evidence>
<evidence type="ECO:0000259" key="1">
    <source>
        <dbReference type="Pfam" id="PF13302"/>
    </source>
</evidence>
<dbReference type="EMBL" id="JAKIKS010000178">
    <property type="protein sequence ID" value="MCL1127593.1"/>
    <property type="molecule type" value="Genomic_DNA"/>
</dbReference>
<dbReference type="InterPro" id="IPR016181">
    <property type="entry name" value="Acyl_CoA_acyltransferase"/>
</dbReference>
<protein>
    <submittedName>
        <fullName evidence="2">GNAT family N-acetyltransferase</fullName>
    </submittedName>
</protein>
<dbReference type="Pfam" id="PF13302">
    <property type="entry name" value="Acetyltransf_3"/>
    <property type="match status" value="1"/>
</dbReference>
<dbReference type="InterPro" id="IPR000182">
    <property type="entry name" value="GNAT_dom"/>
</dbReference>
<dbReference type="Gene3D" id="3.40.630.30">
    <property type="match status" value="1"/>
</dbReference>
<dbReference type="SUPFAM" id="SSF55729">
    <property type="entry name" value="Acyl-CoA N-acyltransferases (Nat)"/>
    <property type="match status" value="1"/>
</dbReference>
<reference evidence="2 3" key="1">
    <citation type="submission" date="2022-01" db="EMBL/GenBank/DDBJ databases">
        <title>Whole genome-based taxonomy of the Shewanellaceae.</title>
        <authorList>
            <person name="Martin-Rodriguez A.J."/>
        </authorList>
    </citation>
    <scope>NUCLEOTIDE SEQUENCE [LARGE SCALE GENOMIC DNA]</scope>
    <source>
        <strain evidence="2 3">DSM 17177</strain>
    </source>
</reference>
<proteinExistence type="predicted"/>
<organism evidence="2 3">
    <name type="scientific">Shewanella surugensis</name>
    <dbReference type="NCBI Taxonomy" id="212020"/>
    <lineage>
        <taxon>Bacteria</taxon>
        <taxon>Pseudomonadati</taxon>
        <taxon>Pseudomonadota</taxon>
        <taxon>Gammaproteobacteria</taxon>
        <taxon>Alteromonadales</taxon>
        <taxon>Shewanellaceae</taxon>
        <taxon>Shewanella</taxon>
    </lineage>
</organism>
<dbReference type="RefSeq" id="WP_248943033.1">
    <property type="nucleotide sequence ID" value="NZ_JAKIKS010000178.1"/>
</dbReference>
<dbReference type="PANTHER" id="PTHR43610">
    <property type="entry name" value="BLL6696 PROTEIN"/>
    <property type="match status" value="1"/>
</dbReference>
<sequence>MMTTLNSSLLSSSCALNGSSFVVKPLSLTLDKITLRPMVMQDANALLLAGRASQLWRWVQPNHCASLVSITAWIETSLAAQARGEHVPFVIIDNETQVLIGSIRFCSIRAEDRNLEIGFTFIKPEFHRTYANTQAKLLLLTHAFEALGAIRVEFKTHENNQQSRLAILRLGATFEGILRHQRILDDGTLRNTALFSIFILSGPGLKNDC</sequence>
<evidence type="ECO:0000313" key="2">
    <source>
        <dbReference type="EMBL" id="MCL1127593.1"/>
    </source>
</evidence>
<keyword evidence="3" id="KW-1185">Reference proteome</keyword>
<dbReference type="PANTHER" id="PTHR43610:SF1">
    <property type="entry name" value="N-ACETYLTRANSFERASE DOMAIN-CONTAINING PROTEIN"/>
    <property type="match status" value="1"/>
</dbReference>
<dbReference type="Proteomes" id="UP001203423">
    <property type="component" value="Unassembled WGS sequence"/>
</dbReference>
<gene>
    <name evidence="2" type="ORF">L2764_24740</name>
</gene>
<feature type="domain" description="N-acetyltransferase" evidence="1">
    <location>
        <begin position="33"/>
        <end position="172"/>
    </location>
</feature>
<name>A0ABT0LIR9_9GAMM</name>
<accession>A0ABT0LIR9</accession>